<dbReference type="PANTHER" id="PTHR43689">
    <property type="entry name" value="HYDROLASE"/>
    <property type="match status" value="1"/>
</dbReference>
<sequence length="489" mass="54918">MVGLMMAGLTLGFFPVIGGKRMECGGGKLMHVRASSGFPSFLPKEVHQIKDPFARTLAQRIQRLPVQIGFSGSCIMSSCVKPMRQQETDPVVLLHCFDSSCLEWRRTYPLLEDAGLEVWAVDVLGWGFSDLEVLPSCDPATKRYHLYQLWKSHIKRPMILVGPSLGGAVAIDFAVNYPEAVKKLVLINPSVYAEGTGLTAKLPRMMAYAMVSLSFDCHVKLASCYSISIEEENSKYCRWKCFRITAENYHVFWLILRIPCQCRGLIAMSLPLKILLEKMIRMSAYSLMQLLKVRYESDILLWGLIMTKPSNLYLEAGLAVEEPATTSVCEFLGVWRYPIYYALGLDQCKKFFGTWLYPVVGRLHSLLPWWEDATVDYILSGGYNVVAQIKQVFDSFMFFSETFCSVKQTALVVWGECDNIVSNKLAMRLFCELGPNSRMRQIPDCGHLPHVEKPEAIAELIADFARGDSCKTEPNPLACGVDGVCVVDA</sequence>
<dbReference type="Pfam" id="PF00561">
    <property type="entry name" value="Abhydrolase_1"/>
    <property type="match status" value="1"/>
</dbReference>
<dbReference type="GO" id="GO:0016787">
    <property type="term" value="F:hydrolase activity"/>
    <property type="evidence" value="ECO:0007669"/>
    <property type="project" value="UniProtKB-ARBA"/>
</dbReference>
<dbReference type="Gene3D" id="3.40.50.1820">
    <property type="entry name" value="alpha/beta hydrolase"/>
    <property type="match status" value="2"/>
</dbReference>
<accession>A0AAV6IJZ1</accession>
<name>A0AAV6IJZ1_9ERIC</name>
<dbReference type="InterPro" id="IPR000073">
    <property type="entry name" value="AB_hydrolase_1"/>
</dbReference>
<evidence type="ECO:0000259" key="2">
    <source>
        <dbReference type="Pfam" id="PF00561"/>
    </source>
</evidence>
<dbReference type="AlphaFoldDB" id="A0AAV6IJZ1"/>
<gene>
    <name evidence="3" type="ORF">RHGRI_028530</name>
</gene>
<comment type="caution">
    <text evidence="3">The sequence shown here is derived from an EMBL/GenBank/DDBJ whole genome shotgun (WGS) entry which is preliminary data.</text>
</comment>
<keyword evidence="1" id="KW-0732">Signal</keyword>
<feature type="domain" description="AB hydrolase-1" evidence="2">
    <location>
        <begin position="90"/>
        <end position="189"/>
    </location>
</feature>
<dbReference type="Proteomes" id="UP000823749">
    <property type="component" value="Chromosome 10"/>
</dbReference>
<dbReference type="PANTHER" id="PTHR43689:SF37">
    <property type="entry name" value="ALPHA_BETA HYDROLASE DOMAIN-CONTAINING PROTEIN VTE7"/>
    <property type="match status" value="1"/>
</dbReference>
<dbReference type="PRINTS" id="PR00111">
    <property type="entry name" value="ABHYDROLASE"/>
</dbReference>
<keyword evidence="4" id="KW-1185">Reference proteome</keyword>
<proteinExistence type="predicted"/>
<reference evidence="3" key="1">
    <citation type="submission" date="2020-08" db="EMBL/GenBank/DDBJ databases">
        <title>Plant Genome Project.</title>
        <authorList>
            <person name="Zhang R.-G."/>
        </authorList>
    </citation>
    <scope>NUCLEOTIDE SEQUENCE</scope>
    <source>
        <strain evidence="3">WSP0</strain>
        <tissue evidence="3">Leaf</tissue>
    </source>
</reference>
<evidence type="ECO:0000313" key="3">
    <source>
        <dbReference type="EMBL" id="KAG5527634.1"/>
    </source>
</evidence>
<protein>
    <recommendedName>
        <fullName evidence="2">AB hydrolase-1 domain-containing protein</fullName>
    </recommendedName>
</protein>
<feature type="chain" id="PRO_5044000471" description="AB hydrolase-1 domain-containing protein" evidence="1">
    <location>
        <begin position="20"/>
        <end position="489"/>
    </location>
</feature>
<evidence type="ECO:0000313" key="4">
    <source>
        <dbReference type="Proteomes" id="UP000823749"/>
    </source>
</evidence>
<feature type="signal peptide" evidence="1">
    <location>
        <begin position="1"/>
        <end position="19"/>
    </location>
</feature>
<evidence type="ECO:0000256" key="1">
    <source>
        <dbReference type="SAM" id="SignalP"/>
    </source>
</evidence>
<dbReference type="SUPFAM" id="SSF53474">
    <property type="entry name" value="alpha/beta-Hydrolases"/>
    <property type="match status" value="1"/>
</dbReference>
<dbReference type="InterPro" id="IPR029058">
    <property type="entry name" value="AB_hydrolase_fold"/>
</dbReference>
<organism evidence="3 4">
    <name type="scientific">Rhododendron griersonianum</name>
    <dbReference type="NCBI Taxonomy" id="479676"/>
    <lineage>
        <taxon>Eukaryota</taxon>
        <taxon>Viridiplantae</taxon>
        <taxon>Streptophyta</taxon>
        <taxon>Embryophyta</taxon>
        <taxon>Tracheophyta</taxon>
        <taxon>Spermatophyta</taxon>
        <taxon>Magnoliopsida</taxon>
        <taxon>eudicotyledons</taxon>
        <taxon>Gunneridae</taxon>
        <taxon>Pentapetalae</taxon>
        <taxon>asterids</taxon>
        <taxon>Ericales</taxon>
        <taxon>Ericaceae</taxon>
        <taxon>Ericoideae</taxon>
        <taxon>Rhodoreae</taxon>
        <taxon>Rhododendron</taxon>
    </lineage>
</organism>
<dbReference type="EMBL" id="JACTNZ010000010">
    <property type="protein sequence ID" value="KAG5527634.1"/>
    <property type="molecule type" value="Genomic_DNA"/>
</dbReference>